<gene>
    <name evidence="1" type="ORF">COX77_02025</name>
</gene>
<accession>A0A2M7VFA0</accession>
<evidence type="ECO:0008006" key="3">
    <source>
        <dbReference type="Google" id="ProtNLM"/>
    </source>
</evidence>
<sequence>MTLSNLQKYILKETLSEAKKIGRRRFEKFYERYKQNVKGDLRVKIISKSLERLIERGLLKGYGERTKCKWFITEVKLTARGQRQAKILLGFQEELPFLINKHKKL</sequence>
<reference evidence="2" key="1">
    <citation type="submission" date="2017-09" db="EMBL/GenBank/DDBJ databases">
        <title>Depth-based differentiation of microbial function through sediment-hosted aquifers and enrichment of novel symbionts in the deep terrestrial subsurface.</title>
        <authorList>
            <person name="Probst A.J."/>
            <person name="Ladd B."/>
            <person name="Jarett J.K."/>
            <person name="Geller-Mcgrath D.E."/>
            <person name="Sieber C.M.K."/>
            <person name="Emerson J.B."/>
            <person name="Anantharaman K."/>
            <person name="Thomas B.C."/>
            <person name="Malmstrom R."/>
            <person name="Stieglmeier M."/>
            <person name="Klingl A."/>
            <person name="Woyke T."/>
            <person name="Ryan C.M."/>
            <person name="Banfield J.F."/>
        </authorList>
    </citation>
    <scope>NUCLEOTIDE SEQUENCE [LARGE SCALE GENOMIC DNA]</scope>
</reference>
<dbReference type="Proteomes" id="UP000230405">
    <property type="component" value="Unassembled WGS sequence"/>
</dbReference>
<protein>
    <recommendedName>
        <fullName evidence="3">MarR family transcriptional regulator</fullName>
    </recommendedName>
</protein>
<dbReference type="EMBL" id="PFPO01000038">
    <property type="protein sequence ID" value="PIZ99264.1"/>
    <property type="molecule type" value="Genomic_DNA"/>
</dbReference>
<proteinExistence type="predicted"/>
<organism evidence="1 2">
    <name type="scientific">Candidatus Komeilibacteria bacterium CG_4_10_14_0_2_um_filter_37_10</name>
    <dbReference type="NCBI Taxonomy" id="1974470"/>
    <lineage>
        <taxon>Bacteria</taxon>
        <taxon>Candidatus Komeiliibacteriota</taxon>
    </lineage>
</organism>
<comment type="caution">
    <text evidence="1">The sequence shown here is derived from an EMBL/GenBank/DDBJ whole genome shotgun (WGS) entry which is preliminary data.</text>
</comment>
<dbReference type="AlphaFoldDB" id="A0A2M7VFA0"/>
<evidence type="ECO:0000313" key="1">
    <source>
        <dbReference type="EMBL" id="PIZ99264.1"/>
    </source>
</evidence>
<name>A0A2M7VFA0_9BACT</name>
<evidence type="ECO:0000313" key="2">
    <source>
        <dbReference type="Proteomes" id="UP000230405"/>
    </source>
</evidence>